<dbReference type="AlphaFoldDB" id="A0A936ZSD2"/>
<sequence>MRYITIVFVTLITFYGYSQEITILHGKIVVDALQPEAIHILNQTQNLGVISNRDGFFAIRAKQGDTIVVSSIQYALKRYVVQQKDLHTDDFEIRLEMAVNELEEVRISQYTLSGKLENDILNIPTHTENLPFWNAAELKRMGVGTFDDAQSPVQNLVLNDEMSATQVDFMAIGKIIGGLFKNGNKIKIKETPITITDLYSQEFFIEGLRIPEEEYYNFLDYLNEQPGIMLALQSPDKLKTLEYILEKSQAYRSKYGID</sequence>
<accession>A0A936ZSD2</accession>
<dbReference type="RefSeq" id="WP_201919152.1">
    <property type="nucleotide sequence ID" value="NZ_BAABAX010000005.1"/>
</dbReference>
<keyword evidence="2" id="KW-1185">Reference proteome</keyword>
<protein>
    <recommendedName>
        <fullName evidence="3">Carboxypeptidase-like regulatory domain-containing protein</fullName>
    </recommendedName>
</protein>
<organism evidence="1 2">
    <name type="scientific">Aquimarina mytili</name>
    <dbReference type="NCBI Taxonomy" id="874423"/>
    <lineage>
        <taxon>Bacteria</taxon>
        <taxon>Pseudomonadati</taxon>
        <taxon>Bacteroidota</taxon>
        <taxon>Flavobacteriia</taxon>
        <taxon>Flavobacteriales</taxon>
        <taxon>Flavobacteriaceae</taxon>
        <taxon>Aquimarina</taxon>
    </lineage>
</organism>
<name>A0A936ZSD2_9FLAO</name>
<dbReference type="Proteomes" id="UP000651057">
    <property type="component" value="Unassembled WGS sequence"/>
</dbReference>
<proteinExistence type="predicted"/>
<comment type="caution">
    <text evidence="1">The sequence shown here is derived from an EMBL/GenBank/DDBJ whole genome shotgun (WGS) entry which is preliminary data.</text>
</comment>
<reference evidence="1" key="1">
    <citation type="submission" date="2021-01" db="EMBL/GenBank/DDBJ databases">
        <authorList>
            <person name="Zhong Y.L."/>
        </authorList>
    </citation>
    <scope>NUCLEOTIDE SEQUENCE</scope>
    <source>
        <strain evidence="1">KCTC 23302</strain>
    </source>
</reference>
<evidence type="ECO:0008006" key="3">
    <source>
        <dbReference type="Google" id="ProtNLM"/>
    </source>
</evidence>
<evidence type="ECO:0000313" key="2">
    <source>
        <dbReference type="Proteomes" id="UP000651057"/>
    </source>
</evidence>
<dbReference type="EMBL" id="JAERQJ010000003">
    <property type="protein sequence ID" value="MBL0683808.1"/>
    <property type="molecule type" value="Genomic_DNA"/>
</dbReference>
<gene>
    <name evidence="1" type="ORF">JJQ60_09795</name>
</gene>
<evidence type="ECO:0000313" key="1">
    <source>
        <dbReference type="EMBL" id="MBL0683808.1"/>
    </source>
</evidence>